<keyword evidence="2 6" id="KW-0812">Transmembrane</keyword>
<dbReference type="InterPro" id="IPR007593">
    <property type="entry name" value="CD225/Dispanin_fam"/>
</dbReference>
<evidence type="ECO:0000256" key="4">
    <source>
        <dbReference type="ARBA" id="ARBA00023136"/>
    </source>
</evidence>
<dbReference type="PANTHER" id="PTHR14948">
    <property type="entry name" value="NG5"/>
    <property type="match status" value="1"/>
</dbReference>
<name>A0ABS6Z693_9ACTN</name>
<protein>
    <recommendedName>
        <fullName evidence="9">CD225/dispanin family protein</fullName>
    </recommendedName>
</protein>
<dbReference type="Proteomes" id="UP000812013">
    <property type="component" value="Unassembled WGS sequence"/>
</dbReference>
<feature type="compositionally biased region" description="Low complexity" evidence="5">
    <location>
        <begin position="15"/>
        <end position="34"/>
    </location>
</feature>
<keyword evidence="4 6" id="KW-0472">Membrane</keyword>
<dbReference type="Pfam" id="PF04505">
    <property type="entry name" value="CD225"/>
    <property type="match status" value="1"/>
</dbReference>
<dbReference type="RefSeq" id="WP_219667748.1">
    <property type="nucleotide sequence ID" value="NZ_WTFF01000097.1"/>
</dbReference>
<evidence type="ECO:0000256" key="3">
    <source>
        <dbReference type="ARBA" id="ARBA00022989"/>
    </source>
</evidence>
<feature type="transmembrane region" description="Helical" evidence="6">
    <location>
        <begin position="112"/>
        <end position="135"/>
    </location>
</feature>
<sequence>MTDRREPPFPEDENWGPQTPWQTPGPPAADTSPSPSAPPGPPTAPPQQSWGPDGRSRARPAESHMAGAVISLFLFLPTGLAAIIFASEVNAKNTSGDYAGAAESSRKARRMVIWSLALFAAFWVIVMMAAAFSGVETETVS</sequence>
<comment type="subcellular location">
    <subcellularLocation>
        <location evidence="1">Membrane</location>
    </subcellularLocation>
</comment>
<evidence type="ECO:0008006" key="9">
    <source>
        <dbReference type="Google" id="ProtNLM"/>
    </source>
</evidence>
<evidence type="ECO:0000256" key="6">
    <source>
        <dbReference type="SAM" id="Phobius"/>
    </source>
</evidence>
<evidence type="ECO:0000256" key="5">
    <source>
        <dbReference type="SAM" id="MobiDB-lite"/>
    </source>
</evidence>
<keyword evidence="8" id="KW-1185">Reference proteome</keyword>
<organism evidence="7 8">
    <name type="scientific">Streptomyces bambusae</name>
    <dbReference type="NCBI Taxonomy" id="1550616"/>
    <lineage>
        <taxon>Bacteria</taxon>
        <taxon>Bacillati</taxon>
        <taxon>Actinomycetota</taxon>
        <taxon>Actinomycetes</taxon>
        <taxon>Kitasatosporales</taxon>
        <taxon>Streptomycetaceae</taxon>
        <taxon>Streptomyces</taxon>
    </lineage>
</organism>
<dbReference type="EMBL" id="WTFF01000097">
    <property type="protein sequence ID" value="MBW5483285.1"/>
    <property type="molecule type" value="Genomic_DNA"/>
</dbReference>
<evidence type="ECO:0000313" key="7">
    <source>
        <dbReference type="EMBL" id="MBW5483285.1"/>
    </source>
</evidence>
<accession>A0ABS6Z693</accession>
<gene>
    <name evidence="7" type="ORF">GPJ59_15645</name>
</gene>
<feature type="compositionally biased region" description="Pro residues" evidence="5">
    <location>
        <begin position="35"/>
        <end position="45"/>
    </location>
</feature>
<keyword evidence="3 6" id="KW-1133">Transmembrane helix</keyword>
<feature type="transmembrane region" description="Helical" evidence="6">
    <location>
        <begin position="65"/>
        <end position="86"/>
    </location>
</feature>
<reference evidence="7 8" key="1">
    <citation type="submission" date="2019-12" db="EMBL/GenBank/DDBJ databases">
        <title>Genome sequence of Streptomyces bambusae.</title>
        <authorList>
            <person name="Bansal K."/>
            <person name="Choksket S."/>
            <person name="Korpole S."/>
            <person name="Patil P.B."/>
        </authorList>
    </citation>
    <scope>NUCLEOTIDE SEQUENCE [LARGE SCALE GENOMIC DNA]</scope>
    <source>
        <strain evidence="7 8">SK60</strain>
    </source>
</reference>
<proteinExistence type="predicted"/>
<evidence type="ECO:0000256" key="2">
    <source>
        <dbReference type="ARBA" id="ARBA00022692"/>
    </source>
</evidence>
<evidence type="ECO:0000256" key="1">
    <source>
        <dbReference type="ARBA" id="ARBA00004370"/>
    </source>
</evidence>
<evidence type="ECO:0000313" key="8">
    <source>
        <dbReference type="Proteomes" id="UP000812013"/>
    </source>
</evidence>
<dbReference type="PANTHER" id="PTHR14948:SF25">
    <property type="entry name" value="DUF4190 DOMAIN-CONTAINING PROTEIN"/>
    <property type="match status" value="1"/>
</dbReference>
<dbReference type="InterPro" id="IPR051423">
    <property type="entry name" value="CD225/Dispanin"/>
</dbReference>
<feature type="region of interest" description="Disordered" evidence="5">
    <location>
        <begin position="1"/>
        <end position="62"/>
    </location>
</feature>
<comment type="caution">
    <text evidence="7">The sequence shown here is derived from an EMBL/GenBank/DDBJ whole genome shotgun (WGS) entry which is preliminary data.</text>
</comment>